<dbReference type="PRINTS" id="PR00722">
    <property type="entry name" value="CHYMOTRYPSIN"/>
</dbReference>
<comment type="caution">
    <text evidence="12">The sequence shown here is derived from an EMBL/GenBank/DDBJ whole genome shotgun (WGS) entry which is preliminary data.</text>
</comment>
<dbReference type="SMART" id="SM00020">
    <property type="entry name" value="Tryp_SPc"/>
    <property type="match status" value="1"/>
</dbReference>
<keyword evidence="4" id="KW-0732">Signal</keyword>
<keyword evidence="7" id="KW-0865">Zymogen</keyword>
<evidence type="ECO:0000313" key="12">
    <source>
        <dbReference type="EMBL" id="CAH4033867.1"/>
    </source>
</evidence>
<dbReference type="InterPro" id="IPR018114">
    <property type="entry name" value="TRYPSIN_HIS"/>
</dbReference>
<feature type="region of interest" description="Disordered" evidence="9">
    <location>
        <begin position="150"/>
        <end position="173"/>
    </location>
</feature>
<dbReference type="Proteomes" id="UP001152562">
    <property type="component" value="Unassembled WGS sequence"/>
</dbReference>
<dbReference type="FunFam" id="2.40.10.10:FF:000146">
    <property type="entry name" value="Serine protease 53"/>
    <property type="match status" value="1"/>
</dbReference>
<dbReference type="InterPro" id="IPR001254">
    <property type="entry name" value="Trypsin_dom"/>
</dbReference>
<name>A0A9P0TMZ0_PIEBR</name>
<dbReference type="GO" id="GO:0004252">
    <property type="term" value="F:serine-type endopeptidase activity"/>
    <property type="evidence" value="ECO:0007669"/>
    <property type="project" value="InterPro"/>
</dbReference>
<reference evidence="12" key="1">
    <citation type="submission" date="2022-05" db="EMBL/GenBank/DDBJ databases">
        <authorList>
            <person name="Okamura Y."/>
        </authorList>
    </citation>
    <scope>NUCLEOTIDE SEQUENCE</scope>
</reference>
<evidence type="ECO:0000256" key="1">
    <source>
        <dbReference type="ARBA" id="ARBA00004613"/>
    </source>
</evidence>
<keyword evidence="5" id="KW-0378">Hydrolase</keyword>
<feature type="region of interest" description="Disordered" evidence="9">
    <location>
        <begin position="193"/>
        <end position="280"/>
    </location>
</feature>
<organism evidence="12 13">
    <name type="scientific">Pieris brassicae</name>
    <name type="common">White butterfly</name>
    <name type="synonym">Large white butterfly</name>
    <dbReference type="NCBI Taxonomy" id="7116"/>
    <lineage>
        <taxon>Eukaryota</taxon>
        <taxon>Metazoa</taxon>
        <taxon>Ecdysozoa</taxon>
        <taxon>Arthropoda</taxon>
        <taxon>Hexapoda</taxon>
        <taxon>Insecta</taxon>
        <taxon>Pterygota</taxon>
        <taxon>Neoptera</taxon>
        <taxon>Endopterygota</taxon>
        <taxon>Lepidoptera</taxon>
        <taxon>Glossata</taxon>
        <taxon>Ditrysia</taxon>
        <taxon>Papilionoidea</taxon>
        <taxon>Pieridae</taxon>
        <taxon>Pierinae</taxon>
        <taxon>Pieris</taxon>
    </lineage>
</organism>
<evidence type="ECO:0000259" key="11">
    <source>
        <dbReference type="PROSITE" id="PS50240"/>
    </source>
</evidence>
<dbReference type="PROSITE" id="PS00134">
    <property type="entry name" value="TRYPSIN_HIS"/>
    <property type="match status" value="1"/>
</dbReference>
<dbReference type="InterPro" id="IPR051333">
    <property type="entry name" value="CLIP_Serine_Protease"/>
</dbReference>
<dbReference type="CDD" id="cd00190">
    <property type="entry name" value="Tryp_SPc"/>
    <property type="match status" value="1"/>
</dbReference>
<feature type="domain" description="Peptidase S1" evidence="11">
    <location>
        <begin position="291"/>
        <end position="538"/>
    </location>
</feature>
<evidence type="ECO:0000256" key="8">
    <source>
        <dbReference type="ARBA" id="ARBA00023157"/>
    </source>
</evidence>
<evidence type="ECO:0000256" key="5">
    <source>
        <dbReference type="ARBA" id="ARBA00022801"/>
    </source>
</evidence>
<dbReference type="PANTHER" id="PTHR24260:SF143">
    <property type="entry name" value="SERINE PROTEASE GD-LIKE PROTEIN"/>
    <property type="match status" value="1"/>
</dbReference>
<feature type="compositionally biased region" description="Low complexity" evidence="9">
    <location>
        <begin position="193"/>
        <end position="205"/>
    </location>
</feature>
<evidence type="ECO:0000313" key="13">
    <source>
        <dbReference type="Proteomes" id="UP001152562"/>
    </source>
</evidence>
<keyword evidence="2" id="KW-0964">Secreted</keyword>
<dbReference type="Gene3D" id="2.40.10.10">
    <property type="entry name" value="Trypsin-like serine proteases"/>
    <property type="match status" value="1"/>
</dbReference>
<evidence type="ECO:0000256" key="3">
    <source>
        <dbReference type="ARBA" id="ARBA00022670"/>
    </source>
</evidence>
<dbReference type="InterPro" id="IPR031986">
    <property type="entry name" value="GD_N"/>
</dbReference>
<dbReference type="InterPro" id="IPR009003">
    <property type="entry name" value="Peptidase_S1_PA"/>
</dbReference>
<dbReference type="GO" id="GO:0006508">
    <property type="term" value="P:proteolysis"/>
    <property type="evidence" value="ECO:0007669"/>
    <property type="project" value="UniProtKB-KW"/>
</dbReference>
<dbReference type="InterPro" id="IPR043504">
    <property type="entry name" value="Peptidase_S1_PA_chymotrypsin"/>
</dbReference>
<dbReference type="InterPro" id="IPR001314">
    <property type="entry name" value="Peptidase_S1A"/>
</dbReference>
<keyword evidence="8" id="KW-1015">Disulfide bond</keyword>
<comment type="subcellular location">
    <subcellularLocation>
        <location evidence="1">Secreted</location>
    </subcellularLocation>
</comment>
<keyword evidence="10" id="KW-0472">Membrane</keyword>
<keyword evidence="10" id="KW-1133">Transmembrane helix</keyword>
<dbReference type="Pfam" id="PF00089">
    <property type="entry name" value="Trypsin"/>
    <property type="match status" value="1"/>
</dbReference>
<feature type="compositionally biased region" description="Pro residues" evidence="9">
    <location>
        <begin position="215"/>
        <end position="224"/>
    </location>
</feature>
<dbReference type="EMBL" id="CALOZG010000035">
    <property type="protein sequence ID" value="CAH4033867.1"/>
    <property type="molecule type" value="Genomic_DNA"/>
</dbReference>
<keyword evidence="6" id="KW-0720">Serine protease</keyword>
<evidence type="ECO:0000256" key="2">
    <source>
        <dbReference type="ARBA" id="ARBA00022525"/>
    </source>
</evidence>
<dbReference type="SUPFAM" id="SSF50494">
    <property type="entry name" value="Trypsin-like serine proteases"/>
    <property type="match status" value="1"/>
</dbReference>
<dbReference type="AlphaFoldDB" id="A0A9P0TMZ0"/>
<evidence type="ECO:0000256" key="6">
    <source>
        <dbReference type="ARBA" id="ARBA00022825"/>
    </source>
</evidence>
<gene>
    <name evidence="12" type="ORF">PIBRA_LOCUS10100</name>
</gene>
<keyword evidence="3" id="KW-0645">Protease</keyword>
<feature type="transmembrane region" description="Helical" evidence="10">
    <location>
        <begin position="7"/>
        <end position="24"/>
    </location>
</feature>
<dbReference type="PROSITE" id="PS50240">
    <property type="entry name" value="TRYPSIN_DOM"/>
    <property type="match status" value="1"/>
</dbReference>
<evidence type="ECO:0000256" key="7">
    <source>
        <dbReference type="ARBA" id="ARBA00023145"/>
    </source>
</evidence>
<dbReference type="PANTHER" id="PTHR24260">
    <property type="match status" value="1"/>
</dbReference>
<dbReference type="Pfam" id="PF16030">
    <property type="entry name" value="GD_N"/>
    <property type="match status" value="1"/>
</dbReference>
<protein>
    <recommendedName>
        <fullName evidence="11">Peptidase S1 domain-containing protein</fullName>
    </recommendedName>
</protein>
<sequence length="539" mass="59852">MSRDWNILFFAIFFEFLCVCGQYIQSPCPNIFDYKADNSGPYGEINLHSIGEVTSVTLKVNLTIAARLPTNYVGNIQHIGGELNFLQDYNSGVPLQYRVNFPVSSPLPKLVSITANDVPLCFASGDVPGPGQYVTTITLQHSLFLRNNFNGIGPPQPSFKPGGPQNVQFSRPPYRQPEYDVYQVLEPAKPVQVQPQVYPQDIYPQRVPERRPQTTKPPRPPPTYSEPEVYNDYLNQNQYSNEDVRPIQPVKPPRRTQRPTTRPPPEPELLNRDENDSKQCGVTSINTVPLIFQGSSYQRGEWPWLVAIYKKRASSISYICSGTLVSDQHVVTAAHCMHGQSRKTDIIVKVGVFNLEDDWGDDITVTRKLSDAAIHEGYNKTTLANDLLVMTLERPVTFNTNIKPACLWSGNTDLNRIVGTTGVVTGWGANEQGAGGTGEPLMVRIPVVSTKECRASKPEFHRLTSQKTLCAGDKKGSGPCLGDSGGGLYILDNGRWKLRGVVSLALLSQNGDATCDLNEYVVFTDAAQYLPWIKDKMSK</sequence>
<evidence type="ECO:0000256" key="10">
    <source>
        <dbReference type="SAM" id="Phobius"/>
    </source>
</evidence>
<proteinExistence type="predicted"/>
<evidence type="ECO:0000256" key="9">
    <source>
        <dbReference type="SAM" id="MobiDB-lite"/>
    </source>
</evidence>
<keyword evidence="13" id="KW-1185">Reference proteome</keyword>
<accession>A0A9P0TMZ0</accession>
<keyword evidence="10" id="KW-0812">Transmembrane</keyword>
<evidence type="ECO:0000256" key="4">
    <source>
        <dbReference type="ARBA" id="ARBA00022729"/>
    </source>
</evidence>
<dbReference type="GO" id="GO:0005576">
    <property type="term" value="C:extracellular region"/>
    <property type="evidence" value="ECO:0007669"/>
    <property type="project" value="UniProtKB-SubCell"/>
</dbReference>